<gene>
    <name evidence="1" type="ORF">ENV54_04415</name>
</gene>
<dbReference type="EMBL" id="DTGT01000140">
    <property type="protein sequence ID" value="HGH60525.1"/>
    <property type="molecule type" value="Genomic_DNA"/>
</dbReference>
<sequence length="101" mass="11472">MRCPNVSLQQEYYGRLTSFPLGKLLFFLPSPKENEMRKGATFVVVFGMGLARKEKAGGMNHGETRPILILNTRRKSTPLNWYEKKPGRKPLTTDTFAAALR</sequence>
<accession>A0A7C4ES11</accession>
<organism evidence="1">
    <name type="scientific">Desulfomonile tiedjei</name>
    <dbReference type="NCBI Taxonomy" id="2358"/>
    <lineage>
        <taxon>Bacteria</taxon>
        <taxon>Pseudomonadati</taxon>
        <taxon>Thermodesulfobacteriota</taxon>
        <taxon>Desulfomonilia</taxon>
        <taxon>Desulfomonilales</taxon>
        <taxon>Desulfomonilaceae</taxon>
        <taxon>Desulfomonile</taxon>
    </lineage>
</organism>
<name>A0A7C4ES11_9BACT</name>
<proteinExistence type="predicted"/>
<comment type="caution">
    <text evidence="1">The sequence shown here is derived from an EMBL/GenBank/DDBJ whole genome shotgun (WGS) entry which is preliminary data.</text>
</comment>
<protein>
    <submittedName>
        <fullName evidence="1">Uncharacterized protein</fullName>
    </submittedName>
</protein>
<dbReference type="AlphaFoldDB" id="A0A7C4ES11"/>
<reference evidence="1" key="1">
    <citation type="journal article" date="2020" name="mSystems">
        <title>Genome- and Community-Level Interaction Insights into Carbon Utilization and Element Cycling Functions of Hydrothermarchaeota in Hydrothermal Sediment.</title>
        <authorList>
            <person name="Zhou Z."/>
            <person name="Liu Y."/>
            <person name="Xu W."/>
            <person name="Pan J."/>
            <person name="Luo Z.H."/>
            <person name="Li M."/>
        </authorList>
    </citation>
    <scope>NUCLEOTIDE SEQUENCE [LARGE SCALE GENOMIC DNA]</scope>
    <source>
        <strain evidence="1">SpSt-769</strain>
    </source>
</reference>
<evidence type="ECO:0000313" key="1">
    <source>
        <dbReference type="EMBL" id="HGH60525.1"/>
    </source>
</evidence>